<dbReference type="KEGG" id="smo:SELMODRAFT_408477"/>
<dbReference type="InParanoid" id="D8R8F5"/>
<dbReference type="HOGENOM" id="CLU_010175_0_0_1"/>
<sequence>MEVDRAAGVEAALAGECFSVDFVGDAHRQVYRQVLKLREDANISMHYSPYSPFVQSSCVGKTRCVLEMSTLGVYICYCSLAGKDSSAYPPRTEFLADRLAESFTELEMVLYLNAWLLVLAVELEKGTSAVEWKDRQLPGSNSGIAQAVREKWEELIASHPAKGYEEDKRDRDLVNGEIMNDALERVQELLDGDHDDEDMDMDRMDSDSQGELVNLRVIFVFDEARGLTLPSDTPFSQLRRALRVFFAWTAYFALLLDTTAKVSNLLPRKSDEDSSRALKIGISLLPPIYYLPTLQLNMPKPGLSVVEYSAPSTWMKYGRPVWAARMAREGQSEVVLRTKLLPWAQQKLMGGEISDEFAKDGKMTESQAMALLAAATGLQVCPRCPLAEKLAASHMNLVLRVTRDRSRVFVALPAEPILSEAAAALLRSEKVKQNALMHMEAACLAGYATGGPRGEFVAKFILAAAVWDLAKAKQSGGWYLRPIKVRDFFRTLLVNNKRDITTKEAFSKVVSGLPAGGLLFFHSFVVVGKVPDTALLCRCFAGGLAMMYQADNNMPGADLILPIWTPQGMTCCIVSVKNQSHKGWWEGPSLEFLKSEFTKLKIGTRIPMVIVLMSMREPAVAAPNSWILWDREDKRYLQLTCYGLDGNYGYLSMEVRGLLKNILVTRPDPLKDAEDIEAEWIKNMLPYQYEEVPDFVVSLA</sequence>
<keyword evidence="2" id="KW-1185">Reference proteome</keyword>
<dbReference type="PANTHER" id="PTHR33266:SF1">
    <property type="entry name" value="F-BOX DOMAIN-CONTAINING PROTEIN"/>
    <property type="match status" value="1"/>
</dbReference>
<reference evidence="1 2" key="1">
    <citation type="journal article" date="2011" name="Science">
        <title>The Selaginella genome identifies genetic changes associated with the evolution of vascular plants.</title>
        <authorList>
            <person name="Banks J.A."/>
            <person name="Nishiyama T."/>
            <person name="Hasebe M."/>
            <person name="Bowman J.L."/>
            <person name="Gribskov M."/>
            <person name="dePamphilis C."/>
            <person name="Albert V.A."/>
            <person name="Aono N."/>
            <person name="Aoyama T."/>
            <person name="Ambrose B.A."/>
            <person name="Ashton N.W."/>
            <person name="Axtell M.J."/>
            <person name="Barker E."/>
            <person name="Barker M.S."/>
            <person name="Bennetzen J.L."/>
            <person name="Bonawitz N.D."/>
            <person name="Chapple C."/>
            <person name="Cheng C."/>
            <person name="Correa L.G."/>
            <person name="Dacre M."/>
            <person name="DeBarry J."/>
            <person name="Dreyer I."/>
            <person name="Elias M."/>
            <person name="Engstrom E.M."/>
            <person name="Estelle M."/>
            <person name="Feng L."/>
            <person name="Finet C."/>
            <person name="Floyd S.K."/>
            <person name="Frommer W.B."/>
            <person name="Fujita T."/>
            <person name="Gramzow L."/>
            <person name="Gutensohn M."/>
            <person name="Harholt J."/>
            <person name="Hattori M."/>
            <person name="Heyl A."/>
            <person name="Hirai T."/>
            <person name="Hiwatashi Y."/>
            <person name="Ishikawa M."/>
            <person name="Iwata M."/>
            <person name="Karol K.G."/>
            <person name="Koehler B."/>
            <person name="Kolukisaoglu U."/>
            <person name="Kubo M."/>
            <person name="Kurata T."/>
            <person name="Lalonde S."/>
            <person name="Li K."/>
            <person name="Li Y."/>
            <person name="Litt A."/>
            <person name="Lyons E."/>
            <person name="Manning G."/>
            <person name="Maruyama T."/>
            <person name="Michael T.P."/>
            <person name="Mikami K."/>
            <person name="Miyazaki S."/>
            <person name="Morinaga S."/>
            <person name="Murata T."/>
            <person name="Mueller-Roeber B."/>
            <person name="Nelson D.R."/>
            <person name="Obara M."/>
            <person name="Oguri Y."/>
            <person name="Olmstead R.G."/>
            <person name="Onodera N."/>
            <person name="Petersen B.L."/>
            <person name="Pils B."/>
            <person name="Prigge M."/>
            <person name="Rensing S.A."/>
            <person name="Riano-Pachon D.M."/>
            <person name="Roberts A.W."/>
            <person name="Sato Y."/>
            <person name="Scheller H.V."/>
            <person name="Schulz B."/>
            <person name="Schulz C."/>
            <person name="Shakirov E.V."/>
            <person name="Shibagaki N."/>
            <person name="Shinohara N."/>
            <person name="Shippen D.E."/>
            <person name="Soerensen I."/>
            <person name="Sotooka R."/>
            <person name="Sugimoto N."/>
            <person name="Sugita M."/>
            <person name="Sumikawa N."/>
            <person name="Tanurdzic M."/>
            <person name="Theissen G."/>
            <person name="Ulvskov P."/>
            <person name="Wakazuki S."/>
            <person name="Weng J.K."/>
            <person name="Willats W.W."/>
            <person name="Wipf D."/>
            <person name="Wolf P.G."/>
            <person name="Yang L."/>
            <person name="Zimmer A.D."/>
            <person name="Zhu Q."/>
            <person name="Mitros T."/>
            <person name="Hellsten U."/>
            <person name="Loque D."/>
            <person name="Otillar R."/>
            <person name="Salamov A."/>
            <person name="Schmutz J."/>
            <person name="Shapiro H."/>
            <person name="Lindquist E."/>
            <person name="Lucas S."/>
            <person name="Rokhsar D."/>
            <person name="Grigoriev I.V."/>
        </authorList>
    </citation>
    <scope>NUCLEOTIDE SEQUENCE [LARGE SCALE GENOMIC DNA]</scope>
</reference>
<dbReference type="eggNOG" id="ENOG502S6K1">
    <property type="taxonomic scope" value="Eukaryota"/>
</dbReference>
<organism evidence="2">
    <name type="scientific">Selaginella moellendorffii</name>
    <name type="common">Spikemoss</name>
    <dbReference type="NCBI Taxonomy" id="88036"/>
    <lineage>
        <taxon>Eukaryota</taxon>
        <taxon>Viridiplantae</taxon>
        <taxon>Streptophyta</taxon>
        <taxon>Embryophyta</taxon>
        <taxon>Tracheophyta</taxon>
        <taxon>Lycopodiopsida</taxon>
        <taxon>Selaginellales</taxon>
        <taxon>Selaginellaceae</taxon>
        <taxon>Selaginella</taxon>
    </lineage>
</organism>
<dbReference type="Gramene" id="EFJ32056">
    <property type="protein sequence ID" value="EFJ32056"/>
    <property type="gene ID" value="SELMODRAFT_408477"/>
</dbReference>
<evidence type="ECO:0000313" key="1">
    <source>
        <dbReference type="EMBL" id="EFJ32056.1"/>
    </source>
</evidence>
<accession>D8R8F5</accession>
<dbReference type="PANTHER" id="PTHR33266">
    <property type="entry name" value="CHROMOSOME 15, WHOLE GENOME SHOTGUN SEQUENCE"/>
    <property type="match status" value="1"/>
</dbReference>
<dbReference type="AlphaFoldDB" id="D8R8F5"/>
<name>D8R8F5_SELML</name>
<protein>
    <submittedName>
        <fullName evidence="1">Uncharacterized protein</fullName>
    </submittedName>
</protein>
<dbReference type="Proteomes" id="UP000001514">
    <property type="component" value="Unassembled WGS sequence"/>
</dbReference>
<evidence type="ECO:0000313" key="2">
    <source>
        <dbReference type="Proteomes" id="UP000001514"/>
    </source>
</evidence>
<proteinExistence type="predicted"/>
<dbReference type="EMBL" id="GL377573">
    <property type="protein sequence ID" value="EFJ32056.1"/>
    <property type="molecule type" value="Genomic_DNA"/>
</dbReference>
<gene>
    <name evidence="1" type="ORF">SELMODRAFT_408477</name>
</gene>